<evidence type="ECO:0000313" key="9">
    <source>
        <dbReference type="EMBL" id="RII43419.1"/>
    </source>
</evidence>
<evidence type="ECO:0000256" key="2">
    <source>
        <dbReference type="ARBA" id="ARBA00022692"/>
    </source>
</evidence>
<dbReference type="GO" id="GO:0016020">
    <property type="term" value="C:membrane"/>
    <property type="evidence" value="ECO:0007669"/>
    <property type="project" value="UniProtKB-SubCell"/>
</dbReference>
<dbReference type="InterPro" id="IPR001733">
    <property type="entry name" value="Peptidase_S26B"/>
</dbReference>
<dbReference type="GO" id="GO:0004252">
    <property type="term" value="F:serine-type endopeptidase activity"/>
    <property type="evidence" value="ECO:0007669"/>
    <property type="project" value="UniProtKB-UniRule"/>
</dbReference>
<evidence type="ECO:0000256" key="6">
    <source>
        <dbReference type="SAM" id="MobiDB-lite"/>
    </source>
</evidence>
<dbReference type="GO" id="GO:0006465">
    <property type="term" value="P:signal peptide processing"/>
    <property type="evidence" value="ECO:0007669"/>
    <property type="project" value="UniProtKB-UniRule"/>
</dbReference>
<evidence type="ECO:0000313" key="10">
    <source>
        <dbReference type="Proteomes" id="UP000265419"/>
    </source>
</evidence>
<dbReference type="Gene3D" id="2.10.109.10">
    <property type="entry name" value="Umud Fragment, subunit A"/>
    <property type="match status" value="1"/>
</dbReference>
<sequence length="219" mass="22777">MDERRRRRLHRGAALLLLAAQGGPHPEPGHAVNLLGKAFGLLVTAALLGVFGLVVAVPLATGATTLTVLTGSMEPTIAPGALVAVKPVQPSEIQVGDIVTFRPDSGSEDLITHRVVAIHVGAQGTQWVTRGDANNTDDPPITAEQIRGTVSYSLPYLGYARQWLNAAGPAPLVGLAVVIVIAALWPLIIRRRGDAAPNAEAAVDAQPGTRIPDLRGASS</sequence>
<keyword evidence="2 7" id="KW-0812">Transmembrane</keyword>
<organism evidence="9 10">
    <name type="scientific">Galactobacter valiniphilus</name>
    <dbReference type="NCBI Taxonomy" id="2676122"/>
    <lineage>
        <taxon>Bacteria</taxon>
        <taxon>Bacillati</taxon>
        <taxon>Actinomycetota</taxon>
        <taxon>Actinomycetes</taxon>
        <taxon>Micrococcales</taxon>
        <taxon>Micrococcaceae</taxon>
        <taxon>Galactobacter</taxon>
    </lineage>
</organism>
<dbReference type="InterPro" id="IPR036286">
    <property type="entry name" value="LexA/Signal_pep-like_sf"/>
</dbReference>
<dbReference type="PANTHER" id="PTHR10806:SF6">
    <property type="entry name" value="SIGNAL PEPTIDASE COMPLEX CATALYTIC SUBUNIT SEC11"/>
    <property type="match status" value="1"/>
</dbReference>
<dbReference type="AlphaFoldDB" id="A0A399JGT1"/>
<feature type="transmembrane region" description="Helical" evidence="7">
    <location>
        <begin position="38"/>
        <end position="60"/>
    </location>
</feature>
<feature type="domain" description="Peptidase S26" evidence="8">
    <location>
        <begin position="48"/>
        <end position="118"/>
    </location>
</feature>
<dbReference type="NCBIfam" id="TIGR02228">
    <property type="entry name" value="sigpep_I_arch"/>
    <property type="match status" value="1"/>
</dbReference>
<comment type="caution">
    <text evidence="9">The sequence shown here is derived from an EMBL/GenBank/DDBJ whole genome shotgun (WGS) entry which is preliminary data.</text>
</comment>
<dbReference type="CDD" id="cd06530">
    <property type="entry name" value="S26_SPase_I"/>
    <property type="match status" value="1"/>
</dbReference>
<dbReference type="EC" id="3.4.21.89" evidence="5"/>
<feature type="region of interest" description="Disordered" evidence="6">
    <location>
        <begin position="200"/>
        <end position="219"/>
    </location>
</feature>
<accession>A0A399JGT1</accession>
<protein>
    <recommendedName>
        <fullName evidence="5">Signal peptidase I</fullName>
        <ecNumber evidence="5">3.4.21.89</ecNumber>
    </recommendedName>
</protein>
<dbReference type="PANTHER" id="PTHR10806">
    <property type="entry name" value="SIGNAL PEPTIDASE COMPLEX CATALYTIC SUBUNIT SEC11"/>
    <property type="match status" value="1"/>
</dbReference>
<proteinExistence type="predicted"/>
<evidence type="ECO:0000259" key="8">
    <source>
        <dbReference type="Pfam" id="PF10502"/>
    </source>
</evidence>
<dbReference type="Pfam" id="PF10502">
    <property type="entry name" value="Peptidase_S26"/>
    <property type="match status" value="1"/>
</dbReference>
<feature type="transmembrane region" description="Helical" evidence="7">
    <location>
        <begin position="163"/>
        <end position="188"/>
    </location>
</feature>
<dbReference type="InterPro" id="IPR019533">
    <property type="entry name" value="Peptidase_S26"/>
</dbReference>
<dbReference type="SUPFAM" id="SSF51306">
    <property type="entry name" value="LexA/Signal peptidase"/>
    <property type="match status" value="1"/>
</dbReference>
<dbReference type="GO" id="GO:0009003">
    <property type="term" value="F:signal peptidase activity"/>
    <property type="evidence" value="ECO:0007669"/>
    <property type="project" value="UniProtKB-EC"/>
</dbReference>
<keyword evidence="3 7" id="KW-1133">Transmembrane helix</keyword>
<dbReference type="EMBL" id="QQXK01000003">
    <property type="protein sequence ID" value="RII43419.1"/>
    <property type="molecule type" value="Genomic_DNA"/>
</dbReference>
<evidence type="ECO:0000256" key="3">
    <source>
        <dbReference type="ARBA" id="ARBA00022989"/>
    </source>
</evidence>
<evidence type="ECO:0000256" key="1">
    <source>
        <dbReference type="ARBA" id="ARBA00004370"/>
    </source>
</evidence>
<keyword evidence="10" id="KW-1185">Reference proteome</keyword>
<keyword evidence="9" id="KW-0378">Hydrolase</keyword>
<evidence type="ECO:0000256" key="7">
    <source>
        <dbReference type="SAM" id="Phobius"/>
    </source>
</evidence>
<evidence type="ECO:0000256" key="5">
    <source>
        <dbReference type="NCBIfam" id="TIGR02228"/>
    </source>
</evidence>
<keyword evidence="4 7" id="KW-0472">Membrane</keyword>
<evidence type="ECO:0000256" key="4">
    <source>
        <dbReference type="ARBA" id="ARBA00023136"/>
    </source>
</evidence>
<comment type="subcellular location">
    <subcellularLocation>
        <location evidence="1">Membrane</location>
    </subcellularLocation>
</comment>
<dbReference type="Proteomes" id="UP000265419">
    <property type="component" value="Unassembled WGS sequence"/>
</dbReference>
<name>A0A399JGT1_9MICC</name>
<reference evidence="9 10" key="1">
    <citation type="submission" date="2018-07" db="EMBL/GenBank/DDBJ databases">
        <title>Arthrobacter sp. nov., isolated from raw cow's milk with high bacterial count.</title>
        <authorList>
            <person name="Hahne J."/>
            <person name="Isele D."/>
            <person name="Lipski A."/>
        </authorList>
    </citation>
    <scope>NUCLEOTIDE SEQUENCE [LARGE SCALE GENOMIC DNA]</scope>
    <source>
        <strain evidence="9 10">JZ R-35</strain>
    </source>
</reference>
<gene>
    <name evidence="9" type="ORF">DWB68_02095</name>
</gene>